<accession>A0A381UE93</accession>
<organism evidence="1">
    <name type="scientific">marine metagenome</name>
    <dbReference type="NCBI Taxonomy" id="408172"/>
    <lineage>
        <taxon>unclassified sequences</taxon>
        <taxon>metagenomes</taxon>
        <taxon>ecological metagenomes</taxon>
    </lineage>
</organism>
<reference evidence="1" key="1">
    <citation type="submission" date="2018-05" db="EMBL/GenBank/DDBJ databases">
        <authorList>
            <person name="Lanie J.A."/>
            <person name="Ng W.-L."/>
            <person name="Kazmierczak K.M."/>
            <person name="Andrzejewski T.M."/>
            <person name="Davidsen T.M."/>
            <person name="Wayne K.J."/>
            <person name="Tettelin H."/>
            <person name="Glass J.I."/>
            <person name="Rusch D."/>
            <person name="Podicherti R."/>
            <person name="Tsui H.-C.T."/>
            <person name="Winkler M.E."/>
        </authorList>
    </citation>
    <scope>NUCLEOTIDE SEQUENCE</scope>
</reference>
<gene>
    <name evidence="1" type="ORF">METZ01_LOCUS78521</name>
</gene>
<sequence length="32" mass="3547">MIGLLTGTVLLLMGIAIWQISKIYQLIQNNMG</sequence>
<feature type="non-terminal residue" evidence="1">
    <location>
        <position position="32"/>
    </location>
</feature>
<dbReference type="AlphaFoldDB" id="A0A381UE93"/>
<protein>
    <submittedName>
        <fullName evidence="1">Uncharacterized protein</fullName>
    </submittedName>
</protein>
<proteinExistence type="predicted"/>
<name>A0A381UE93_9ZZZZ</name>
<evidence type="ECO:0000313" key="1">
    <source>
        <dbReference type="EMBL" id="SVA25667.1"/>
    </source>
</evidence>
<dbReference type="EMBL" id="UINC01006130">
    <property type="protein sequence ID" value="SVA25667.1"/>
    <property type="molecule type" value="Genomic_DNA"/>
</dbReference>